<dbReference type="SUPFAM" id="SSF54106">
    <property type="entry name" value="LysM domain"/>
    <property type="match status" value="1"/>
</dbReference>
<reference evidence="2 3" key="1">
    <citation type="journal article" date="2010" name="Nature">
        <title>Perigord black truffle genome uncovers evolutionary origins and mechanisms of symbiosis.</title>
        <authorList>
            <person name="Martin F."/>
            <person name="Kohler A."/>
            <person name="Murat C."/>
            <person name="Balestrini R."/>
            <person name="Coutinho P.M."/>
            <person name="Jaillon O."/>
            <person name="Montanini B."/>
            <person name="Morin E."/>
            <person name="Noel B."/>
            <person name="Percudani R."/>
            <person name="Porcel B."/>
            <person name="Rubini A."/>
            <person name="Amicucci A."/>
            <person name="Amselem J."/>
            <person name="Anthouard V."/>
            <person name="Arcioni S."/>
            <person name="Artiguenave F."/>
            <person name="Aury J.M."/>
            <person name="Ballario P."/>
            <person name="Bolchi A."/>
            <person name="Brenna A."/>
            <person name="Brun A."/>
            <person name="Buee M."/>
            <person name="Cantarel B."/>
            <person name="Chevalier G."/>
            <person name="Couloux A."/>
            <person name="Da Silva C."/>
            <person name="Denoeud F."/>
            <person name="Duplessis S."/>
            <person name="Ghignone S."/>
            <person name="Hilselberger B."/>
            <person name="Iotti M."/>
            <person name="Marcais B."/>
            <person name="Mello A."/>
            <person name="Miranda M."/>
            <person name="Pacioni G."/>
            <person name="Quesneville H."/>
            <person name="Riccioni C."/>
            <person name="Ruotolo R."/>
            <person name="Splivallo R."/>
            <person name="Stocchi V."/>
            <person name="Tisserant E."/>
            <person name="Viscomi A.R."/>
            <person name="Zambonelli A."/>
            <person name="Zampieri E."/>
            <person name="Henrissat B."/>
            <person name="Lebrun M.H."/>
            <person name="Paolocci F."/>
            <person name="Bonfante P."/>
            <person name="Ottonello S."/>
            <person name="Wincker P."/>
        </authorList>
    </citation>
    <scope>NUCLEOTIDE SEQUENCE [LARGE SCALE GENOMIC DNA]</scope>
    <source>
        <strain evidence="2 3">Mel28</strain>
    </source>
</reference>
<dbReference type="PANTHER" id="PTHR20932:SF31">
    <property type="entry name" value="RING-TYPE DOMAIN-CONTAINING PROTEIN"/>
    <property type="match status" value="1"/>
</dbReference>
<feature type="region of interest" description="Disordered" evidence="1">
    <location>
        <begin position="79"/>
        <end position="111"/>
    </location>
</feature>
<dbReference type="PANTHER" id="PTHR20932">
    <property type="entry name" value="LYSM AND PUTATIVE PEPTIDOGLYCAN-BINDING DOMAIN-CONTAINING PROTEIN"/>
    <property type="match status" value="1"/>
</dbReference>
<sequence>MVPVPYSTCLNKTNTMPLPAYASSYQIHCSTCTYSVDRQKSDSRHLSCCGRIVCGDCIAKNPRFGIYCPFCQSPFPKRSGDGGGEAERETPFRPLPPPYAPSAPSPPPPSYSTNGGVIHYVRAADTLPTIALQYNLPLPLLRSHNRIFSDHLLQGRRSVDIPSPPYVGPSLSPAPEDVEGEGRKAATKRFQLKTKCLDADVADVYLQEAGWDEELAVKDWEMDDKWVRDNPMLERSVGKGKGKEVVAGKKDCGSKWGLRGFGY</sequence>
<accession>D5G8L7</accession>
<dbReference type="HOGENOM" id="CLU_070842_0_0_1"/>
<name>D5G8L7_TUBMM</name>
<dbReference type="InterPro" id="IPR045030">
    <property type="entry name" value="LYSM1-4"/>
</dbReference>
<organism evidence="2 3">
    <name type="scientific">Tuber melanosporum (strain Mel28)</name>
    <name type="common">Perigord black truffle</name>
    <dbReference type="NCBI Taxonomy" id="656061"/>
    <lineage>
        <taxon>Eukaryota</taxon>
        <taxon>Fungi</taxon>
        <taxon>Dikarya</taxon>
        <taxon>Ascomycota</taxon>
        <taxon>Pezizomycotina</taxon>
        <taxon>Pezizomycetes</taxon>
        <taxon>Pezizales</taxon>
        <taxon>Tuberaceae</taxon>
        <taxon>Tuber</taxon>
    </lineage>
</organism>
<dbReference type="Gene3D" id="3.10.350.10">
    <property type="entry name" value="LysM domain"/>
    <property type="match status" value="1"/>
</dbReference>
<evidence type="ECO:0000313" key="3">
    <source>
        <dbReference type="Proteomes" id="UP000006911"/>
    </source>
</evidence>
<dbReference type="SUPFAM" id="SSF57850">
    <property type="entry name" value="RING/U-box"/>
    <property type="match status" value="1"/>
</dbReference>
<dbReference type="Proteomes" id="UP000006911">
    <property type="component" value="Unassembled WGS sequence"/>
</dbReference>
<dbReference type="eggNOG" id="ENOG502S8FZ">
    <property type="taxonomic scope" value="Eukaryota"/>
</dbReference>
<dbReference type="RefSeq" id="XP_002836669.1">
    <property type="nucleotide sequence ID" value="XM_002836623.1"/>
</dbReference>
<dbReference type="KEGG" id="tml:GSTUM_00003002001"/>
<dbReference type="GeneID" id="9186228"/>
<evidence type="ECO:0000313" key="2">
    <source>
        <dbReference type="EMBL" id="CAZ80860.1"/>
    </source>
</evidence>
<dbReference type="InParanoid" id="D5G8L7"/>
<proteinExistence type="predicted"/>
<feature type="compositionally biased region" description="Pro residues" evidence="1">
    <location>
        <begin position="93"/>
        <end position="110"/>
    </location>
</feature>
<dbReference type="EMBL" id="FN430047">
    <property type="protein sequence ID" value="CAZ80860.1"/>
    <property type="molecule type" value="Genomic_DNA"/>
</dbReference>
<keyword evidence="3" id="KW-1185">Reference proteome</keyword>
<dbReference type="CDD" id="cd00118">
    <property type="entry name" value="LysM"/>
    <property type="match status" value="1"/>
</dbReference>
<protein>
    <submittedName>
        <fullName evidence="2">(Perigord truffle) hypothetical protein</fullName>
    </submittedName>
</protein>
<dbReference type="AlphaFoldDB" id="D5G8L7"/>
<gene>
    <name evidence="2" type="ORF">GSTUM_00003002001</name>
</gene>
<dbReference type="InterPro" id="IPR036779">
    <property type="entry name" value="LysM_dom_sf"/>
</dbReference>
<evidence type="ECO:0000256" key="1">
    <source>
        <dbReference type="SAM" id="MobiDB-lite"/>
    </source>
</evidence>
<dbReference type="InterPro" id="IPR018392">
    <property type="entry name" value="LysM"/>
</dbReference>